<name>A0A7X1FSS6_9SPHN</name>
<comment type="caution">
    <text evidence="2">The sequence shown here is derived from an EMBL/GenBank/DDBJ whole genome shotgun (WGS) entry which is preliminary data.</text>
</comment>
<feature type="region of interest" description="Disordered" evidence="1">
    <location>
        <begin position="1"/>
        <end position="41"/>
    </location>
</feature>
<evidence type="ECO:0000313" key="3">
    <source>
        <dbReference type="Proteomes" id="UP000566813"/>
    </source>
</evidence>
<reference evidence="2 3" key="1">
    <citation type="submission" date="2020-08" db="EMBL/GenBank/DDBJ databases">
        <title>The genome sequence of type strain Novosphingobium flavum NBRC 111647.</title>
        <authorList>
            <person name="Liu Y."/>
        </authorList>
    </citation>
    <scope>NUCLEOTIDE SEQUENCE [LARGE SCALE GENOMIC DNA]</scope>
    <source>
        <strain evidence="2 3">NBRC 111647</strain>
    </source>
</reference>
<gene>
    <name evidence="2" type="ORF">H7F51_12260</name>
</gene>
<dbReference type="AlphaFoldDB" id="A0A7X1FSS6"/>
<accession>A0A7X1FSS6</accession>
<dbReference type="Proteomes" id="UP000566813">
    <property type="component" value="Unassembled WGS sequence"/>
</dbReference>
<protein>
    <submittedName>
        <fullName evidence="2">Uncharacterized protein</fullName>
    </submittedName>
</protein>
<dbReference type="EMBL" id="JACLAW010000008">
    <property type="protein sequence ID" value="MBC2666293.1"/>
    <property type="molecule type" value="Genomic_DNA"/>
</dbReference>
<evidence type="ECO:0000313" key="2">
    <source>
        <dbReference type="EMBL" id="MBC2666293.1"/>
    </source>
</evidence>
<sequence>MASGADPSWGEANRQTMAAQIIDPAPHYDTAAPQGSGVQGVAAVERYRTDKVKVPEKSGTKASSQ</sequence>
<keyword evidence="3" id="KW-1185">Reference proteome</keyword>
<dbReference type="RefSeq" id="WP_221774115.1">
    <property type="nucleotide sequence ID" value="NZ_JACLAW010000008.1"/>
</dbReference>
<proteinExistence type="predicted"/>
<evidence type="ECO:0000256" key="1">
    <source>
        <dbReference type="SAM" id="MobiDB-lite"/>
    </source>
</evidence>
<organism evidence="2 3">
    <name type="scientific">Novosphingobium flavum</name>
    <dbReference type="NCBI Taxonomy" id="1778672"/>
    <lineage>
        <taxon>Bacteria</taxon>
        <taxon>Pseudomonadati</taxon>
        <taxon>Pseudomonadota</taxon>
        <taxon>Alphaproteobacteria</taxon>
        <taxon>Sphingomonadales</taxon>
        <taxon>Sphingomonadaceae</taxon>
        <taxon>Novosphingobium</taxon>
    </lineage>
</organism>